<evidence type="ECO:0000313" key="2">
    <source>
        <dbReference type="EMBL" id="MED6136480.1"/>
    </source>
</evidence>
<feature type="non-terminal residue" evidence="2">
    <location>
        <position position="1"/>
    </location>
</feature>
<feature type="compositionally biased region" description="Basic and acidic residues" evidence="1">
    <location>
        <begin position="156"/>
        <end position="173"/>
    </location>
</feature>
<reference evidence="2 3" key="1">
    <citation type="journal article" date="2023" name="Plants (Basel)">
        <title>Bridging the Gap: Combining Genomics and Transcriptomics Approaches to Understand Stylosanthes scabra, an Orphan Legume from the Brazilian Caatinga.</title>
        <authorList>
            <person name="Ferreira-Neto J.R.C."/>
            <person name="da Silva M.D."/>
            <person name="Binneck E."/>
            <person name="de Melo N.F."/>
            <person name="da Silva R.H."/>
            <person name="de Melo A.L.T.M."/>
            <person name="Pandolfi V."/>
            <person name="Bustamante F.O."/>
            <person name="Brasileiro-Vidal A.C."/>
            <person name="Benko-Iseppon A.M."/>
        </authorList>
    </citation>
    <scope>NUCLEOTIDE SEQUENCE [LARGE SCALE GENOMIC DNA]</scope>
    <source>
        <tissue evidence="2">Leaves</tissue>
    </source>
</reference>
<keyword evidence="3" id="KW-1185">Reference proteome</keyword>
<dbReference type="PANTHER" id="PTHR33700">
    <property type="entry name" value="MYB-LIKE PROTEIN X"/>
    <property type="match status" value="1"/>
</dbReference>
<dbReference type="PANTHER" id="PTHR33700:SF4">
    <property type="entry name" value="MYB-LIKE PROTEIN X"/>
    <property type="match status" value="1"/>
</dbReference>
<feature type="compositionally biased region" description="Basic and acidic residues" evidence="1">
    <location>
        <begin position="92"/>
        <end position="107"/>
    </location>
</feature>
<dbReference type="Proteomes" id="UP001341840">
    <property type="component" value="Unassembled WGS sequence"/>
</dbReference>
<dbReference type="EMBL" id="JASCZI010060868">
    <property type="protein sequence ID" value="MED6136480.1"/>
    <property type="molecule type" value="Genomic_DNA"/>
</dbReference>
<proteinExistence type="predicted"/>
<accession>A0ABU6SJ87</accession>
<organism evidence="2 3">
    <name type="scientific">Stylosanthes scabra</name>
    <dbReference type="NCBI Taxonomy" id="79078"/>
    <lineage>
        <taxon>Eukaryota</taxon>
        <taxon>Viridiplantae</taxon>
        <taxon>Streptophyta</taxon>
        <taxon>Embryophyta</taxon>
        <taxon>Tracheophyta</taxon>
        <taxon>Spermatophyta</taxon>
        <taxon>Magnoliopsida</taxon>
        <taxon>eudicotyledons</taxon>
        <taxon>Gunneridae</taxon>
        <taxon>Pentapetalae</taxon>
        <taxon>rosids</taxon>
        <taxon>fabids</taxon>
        <taxon>Fabales</taxon>
        <taxon>Fabaceae</taxon>
        <taxon>Papilionoideae</taxon>
        <taxon>50 kb inversion clade</taxon>
        <taxon>dalbergioids sensu lato</taxon>
        <taxon>Dalbergieae</taxon>
        <taxon>Pterocarpus clade</taxon>
        <taxon>Stylosanthes</taxon>
    </lineage>
</organism>
<evidence type="ECO:0000256" key="1">
    <source>
        <dbReference type="SAM" id="MobiDB-lite"/>
    </source>
</evidence>
<sequence length="173" mass="20836">LEYYSSSFCHRLLLLIFEILRLTMLKQSPSRIQRTKSFKVKQGFKIFTLVVVGIWLIYQLKQSHDTKKDAHEVGKFGRKVLNPYELIDDDAEDRKPKRWEKEDDITVHRHRDRVEEEEPEEVEDLIDQEDKDKEEENEEEEDKEKEEENEDEDEIMEKQTEDQGQSEAEKRHG</sequence>
<feature type="compositionally biased region" description="Acidic residues" evidence="1">
    <location>
        <begin position="115"/>
        <end position="155"/>
    </location>
</feature>
<comment type="caution">
    <text evidence="2">The sequence shown here is derived from an EMBL/GenBank/DDBJ whole genome shotgun (WGS) entry which is preliminary data.</text>
</comment>
<protein>
    <submittedName>
        <fullName evidence="2">Uncharacterized protein</fullName>
    </submittedName>
</protein>
<feature type="region of interest" description="Disordered" evidence="1">
    <location>
        <begin position="91"/>
        <end position="173"/>
    </location>
</feature>
<gene>
    <name evidence="2" type="ORF">PIB30_056530</name>
</gene>
<evidence type="ECO:0000313" key="3">
    <source>
        <dbReference type="Proteomes" id="UP001341840"/>
    </source>
</evidence>
<name>A0ABU6SJ87_9FABA</name>